<dbReference type="STRING" id="593133.SAMN04488006_2703"/>
<evidence type="ECO:0000256" key="1">
    <source>
        <dbReference type="SAM" id="Phobius"/>
    </source>
</evidence>
<dbReference type="Proteomes" id="UP000199312">
    <property type="component" value="Unassembled WGS sequence"/>
</dbReference>
<keyword evidence="1" id="KW-0472">Membrane</keyword>
<keyword evidence="3" id="KW-1185">Reference proteome</keyword>
<keyword evidence="1" id="KW-1133">Transmembrane helix</keyword>
<proteinExistence type="predicted"/>
<name>A0A1I6S101_9FLAO</name>
<evidence type="ECO:0000313" key="3">
    <source>
        <dbReference type="Proteomes" id="UP000199312"/>
    </source>
</evidence>
<feature type="transmembrane region" description="Helical" evidence="1">
    <location>
        <begin position="12"/>
        <end position="30"/>
    </location>
</feature>
<gene>
    <name evidence="2" type="ORF">SAMN04488006_2703</name>
</gene>
<dbReference type="EMBL" id="FOZP01000007">
    <property type="protein sequence ID" value="SFS70408.1"/>
    <property type="molecule type" value="Genomic_DNA"/>
</dbReference>
<evidence type="ECO:0000313" key="2">
    <source>
        <dbReference type="EMBL" id="SFS70408.1"/>
    </source>
</evidence>
<organism evidence="2 3">
    <name type="scientific">Lutibacter maritimus</name>
    <dbReference type="NCBI Taxonomy" id="593133"/>
    <lineage>
        <taxon>Bacteria</taxon>
        <taxon>Pseudomonadati</taxon>
        <taxon>Bacteroidota</taxon>
        <taxon>Flavobacteriia</taxon>
        <taxon>Flavobacteriales</taxon>
        <taxon>Flavobacteriaceae</taxon>
        <taxon>Lutibacter</taxon>
    </lineage>
</organism>
<keyword evidence="1" id="KW-0812">Transmembrane</keyword>
<accession>A0A1I6S101</accession>
<sequence>MKSLIKVRKIQYSLIFTFIILFFSNTMVIGQTTYKNSIKINGNSTSYAGYIIAELIKKNNIQIFDFTDKINEARQVEASMKDICNPNHREFAIKIEENLKNLSGFRTVVTLNENRNISKNSLDIQIIIENSSIKKELKYSLDFGNTDEDLIKCNNLFLSQVEEIANNIVQFSN</sequence>
<dbReference type="RefSeq" id="WP_143102423.1">
    <property type="nucleotide sequence ID" value="NZ_FOZP01000007.1"/>
</dbReference>
<reference evidence="3" key="1">
    <citation type="submission" date="2016-10" db="EMBL/GenBank/DDBJ databases">
        <authorList>
            <person name="Varghese N."/>
            <person name="Submissions S."/>
        </authorList>
    </citation>
    <scope>NUCLEOTIDE SEQUENCE [LARGE SCALE GENOMIC DNA]</scope>
    <source>
        <strain evidence="3">DSM 24450</strain>
    </source>
</reference>
<protein>
    <submittedName>
        <fullName evidence="2">Uncharacterized protein</fullName>
    </submittedName>
</protein>
<dbReference type="AlphaFoldDB" id="A0A1I6S101"/>